<proteinExistence type="predicted"/>
<comment type="caution">
    <text evidence="1">The sequence shown here is derived from an EMBL/GenBank/DDBJ whole genome shotgun (WGS) entry which is preliminary data.</text>
</comment>
<dbReference type="Proteomes" id="UP001062846">
    <property type="component" value="Chromosome 11"/>
</dbReference>
<evidence type="ECO:0000313" key="2">
    <source>
        <dbReference type="Proteomes" id="UP001062846"/>
    </source>
</evidence>
<gene>
    <name evidence="1" type="ORF">RHMOL_Rhmol11G0058500</name>
</gene>
<protein>
    <submittedName>
        <fullName evidence="1">Uncharacterized protein</fullName>
    </submittedName>
</protein>
<keyword evidence="2" id="KW-1185">Reference proteome</keyword>
<reference evidence="1" key="1">
    <citation type="submission" date="2022-02" db="EMBL/GenBank/DDBJ databases">
        <title>Plant Genome Project.</title>
        <authorList>
            <person name="Zhang R.-G."/>
        </authorList>
    </citation>
    <scope>NUCLEOTIDE SEQUENCE</scope>
    <source>
        <strain evidence="1">AT1</strain>
    </source>
</reference>
<organism evidence="1 2">
    <name type="scientific">Rhododendron molle</name>
    <name type="common">Chinese azalea</name>
    <name type="synonym">Azalea mollis</name>
    <dbReference type="NCBI Taxonomy" id="49168"/>
    <lineage>
        <taxon>Eukaryota</taxon>
        <taxon>Viridiplantae</taxon>
        <taxon>Streptophyta</taxon>
        <taxon>Embryophyta</taxon>
        <taxon>Tracheophyta</taxon>
        <taxon>Spermatophyta</taxon>
        <taxon>Magnoliopsida</taxon>
        <taxon>eudicotyledons</taxon>
        <taxon>Gunneridae</taxon>
        <taxon>Pentapetalae</taxon>
        <taxon>asterids</taxon>
        <taxon>Ericales</taxon>
        <taxon>Ericaceae</taxon>
        <taxon>Ericoideae</taxon>
        <taxon>Rhodoreae</taxon>
        <taxon>Rhododendron</taxon>
    </lineage>
</organism>
<accession>A0ACC0LP03</accession>
<sequence length="203" mass="22688">MWPHPLGYTQSQYIRSQIEALTPFIRWYATSPGTPAQSLSHFGAKQYVKELEHLLQSLEAQKLLLLQGGTPPHDTATAAIAEFFSPPFSQFIVFPQYTLSQIPNKNSSKSKTEVADIEVTLIETHANLRILSRKSLRQVSKIVAGFQTLYLTILHLNVTTLDPLVLYTISAKVEEGCQLKSANDIASAVHHMLGIIEEESTLW</sequence>
<name>A0ACC0LP03_RHOML</name>
<dbReference type="EMBL" id="CM046398">
    <property type="protein sequence ID" value="KAI8530440.1"/>
    <property type="molecule type" value="Genomic_DNA"/>
</dbReference>
<evidence type="ECO:0000313" key="1">
    <source>
        <dbReference type="EMBL" id="KAI8530440.1"/>
    </source>
</evidence>